<keyword evidence="1" id="KW-0472">Membrane</keyword>
<evidence type="ECO:0000313" key="3">
    <source>
        <dbReference type="Proteomes" id="UP001176429"/>
    </source>
</evidence>
<evidence type="ECO:0000256" key="1">
    <source>
        <dbReference type="SAM" id="Phobius"/>
    </source>
</evidence>
<reference evidence="2" key="1">
    <citation type="submission" date="2023-07" db="EMBL/GenBank/DDBJ databases">
        <authorList>
            <person name="Kim M.K."/>
        </authorList>
    </citation>
    <scope>NUCLEOTIDE SEQUENCE</scope>
    <source>
        <strain evidence="2">ASUV-10-1</strain>
    </source>
</reference>
<evidence type="ECO:0000313" key="2">
    <source>
        <dbReference type="EMBL" id="MDO7874009.1"/>
    </source>
</evidence>
<dbReference type="Proteomes" id="UP001176429">
    <property type="component" value="Unassembled WGS sequence"/>
</dbReference>
<dbReference type="EMBL" id="JAUQSY010000003">
    <property type="protein sequence ID" value="MDO7874009.1"/>
    <property type="molecule type" value="Genomic_DNA"/>
</dbReference>
<keyword evidence="1" id="KW-0812">Transmembrane</keyword>
<name>A0ABT9B6W1_9BACT</name>
<feature type="transmembrane region" description="Helical" evidence="1">
    <location>
        <begin position="65"/>
        <end position="86"/>
    </location>
</feature>
<dbReference type="RefSeq" id="WP_305005327.1">
    <property type="nucleotide sequence ID" value="NZ_JAUQSY010000003.1"/>
</dbReference>
<keyword evidence="3" id="KW-1185">Reference proteome</keyword>
<feature type="transmembrane region" description="Helical" evidence="1">
    <location>
        <begin position="34"/>
        <end position="53"/>
    </location>
</feature>
<keyword evidence="1" id="KW-1133">Transmembrane helix</keyword>
<comment type="caution">
    <text evidence="2">The sequence shown here is derived from an EMBL/GenBank/DDBJ whole genome shotgun (WGS) entry which is preliminary data.</text>
</comment>
<feature type="transmembrane region" description="Helical" evidence="1">
    <location>
        <begin position="6"/>
        <end position="25"/>
    </location>
</feature>
<organism evidence="2 3">
    <name type="scientific">Hymenobacter aranciens</name>
    <dbReference type="NCBI Taxonomy" id="3063996"/>
    <lineage>
        <taxon>Bacteria</taxon>
        <taxon>Pseudomonadati</taxon>
        <taxon>Bacteroidota</taxon>
        <taxon>Cytophagia</taxon>
        <taxon>Cytophagales</taxon>
        <taxon>Hymenobacteraceae</taxon>
        <taxon>Hymenobacter</taxon>
    </lineage>
</organism>
<protein>
    <submittedName>
        <fullName evidence="2">Uncharacterized protein</fullName>
    </submittedName>
</protein>
<sequence length="124" mass="14516">MTYRQLWRWQLVLSIVRFFVFHLYWHQQRPVLEWFDNTLALVLLFLAMLPHFGRVLPTERLFIGLLMRYFSSAALLLFTGGLGLVLPSTAEPRYNSWHHLNPGLLEAKLALATVTVVHEVRTAR</sequence>
<proteinExistence type="predicted"/>
<gene>
    <name evidence="2" type="ORF">Q5H93_04625</name>
</gene>
<accession>A0ABT9B6W1</accession>